<comment type="caution">
    <text evidence="1">The sequence shown here is derived from an EMBL/GenBank/DDBJ whole genome shotgun (WGS) entry which is preliminary data.</text>
</comment>
<proteinExistence type="predicted"/>
<gene>
    <name evidence="1" type="ORF">AS156_06680</name>
</gene>
<organism evidence="1 2">
    <name type="scientific">Bradyrhizobium macuxiense</name>
    <dbReference type="NCBI Taxonomy" id="1755647"/>
    <lineage>
        <taxon>Bacteria</taxon>
        <taxon>Pseudomonadati</taxon>
        <taxon>Pseudomonadota</taxon>
        <taxon>Alphaproteobacteria</taxon>
        <taxon>Hyphomicrobiales</taxon>
        <taxon>Nitrobacteraceae</taxon>
        <taxon>Bradyrhizobium</taxon>
    </lineage>
</organism>
<dbReference type="AlphaFoldDB" id="A0A109JTM3"/>
<protein>
    <submittedName>
        <fullName evidence="1">Uncharacterized protein</fullName>
    </submittedName>
</protein>
<dbReference type="Proteomes" id="UP000057737">
    <property type="component" value="Unassembled WGS sequence"/>
</dbReference>
<keyword evidence="2" id="KW-1185">Reference proteome</keyword>
<evidence type="ECO:0000313" key="2">
    <source>
        <dbReference type="Proteomes" id="UP000057737"/>
    </source>
</evidence>
<reference evidence="1 2" key="1">
    <citation type="submission" date="2015-11" db="EMBL/GenBank/DDBJ databases">
        <title>Draft Genome Sequence of the Strain BR 10303 (Bradyrhizobium sp.) isolated from nodules of Centrolobium paraense.</title>
        <authorList>
            <person name="Zelli J.E."/>
            <person name="Simoes-Araujo J.L."/>
            <person name="Barauna A.C."/>
            <person name="Silva K."/>
        </authorList>
    </citation>
    <scope>NUCLEOTIDE SEQUENCE [LARGE SCALE GENOMIC DNA]</scope>
    <source>
        <strain evidence="1 2">BR 10303</strain>
    </source>
</reference>
<accession>A0A109JTM3</accession>
<evidence type="ECO:0000313" key="1">
    <source>
        <dbReference type="EMBL" id="KWV54659.1"/>
    </source>
</evidence>
<name>A0A109JTM3_9BRAD</name>
<sequence length="143" mass="15859">MPAIMARTAAYRLSARTFPAEQSACHRRELLRISRDEKTMFASACGNDLASRQVPASTSRIGLGRYNAGRLQHPYASVLFRNPLITLFRAPYAAKSANIETAHLPYQPVVIEQSAPLIGIIRRCDVCQLRATHSVGHRTAAWL</sequence>
<dbReference type="EMBL" id="LNCU01000070">
    <property type="protein sequence ID" value="KWV54659.1"/>
    <property type="molecule type" value="Genomic_DNA"/>
</dbReference>